<feature type="chain" id="PRO_5005459953" description="VWFA domain-containing protein" evidence="2">
    <location>
        <begin position="29"/>
        <end position="430"/>
    </location>
</feature>
<evidence type="ECO:0000256" key="1">
    <source>
        <dbReference type="SAM" id="MobiDB-lite"/>
    </source>
</evidence>
<name>A0A0K1ESY2_CHOCO</name>
<feature type="compositionally biased region" description="Acidic residues" evidence="1">
    <location>
        <begin position="64"/>
        <end position="79"/>
    </location>
</feature>
<reference evidence="3 4" key="1">
    <citation type="submission" date="2015-07" db="EMBL/GenBank/DDBJ databases">
        <title>Genome analysis of myxobacterium Chondromyces crocatus Cm c5 reveals a high potential for natural compound synthesis and the genetic basis for the loss of fruiting body formation.</title>
        <authorList>
            <person name="Zaburannyi N."/>
            <person name="Bunk B."/>
            <person name="Maier J."/>
            <person name="Overmann J."/>
            <person name="Mueller R."/>
        </authorList>
    </citation>
    <scope>NUCLEOTIDE SEQUENCE [LARGE SCALE GENOMIC DNA]</scope>
    <source>
        <strain evidence="3 4">Cm c5</strain>
    </source>
</reference>
<proteinExistence type="predicted"/>
<dbReference type="KEGG" id="ccro:CMC5_079580"/>
<sequence>MVKLLVMLRAHLLALVLPALFTGMYACAAGTSGSPLPEGTSGNSGGDPGSGGSGGGGLPPGDDGGIDIDNDASTEEPPLEPDSACATAVEEAEAVPLPVDIIWMVDNSSSMAPAVTQIKQGLNAFAALIAAKSLDYRVIMLSLRGKTQSGNLHPICIPQPLAGNDDCGNSPRFFHSSMNIYSTQPLEQILGTLAQTDGYQQGQARGGEPWAGQLRPEATKTFVVVTDDNARLSADNFENFAGGKNPYNNNQLPPGILRPSWNGLFDDYVFSAIYGWGAPNDPSTKCKYSNLTEPPSSGPTYTTLVAKTGGVRAKICDGQAAWGPFFDAVADAVIETAKLSCELAIPTPSSGTIDPAKVNVAFTSGSDQTLINHVPTAADCGTSAAWYYDDPVHPTKVILCPQACDDAQDAIGPNKPGKIEVLFGCATIVQ</sequence>
<feature type="signal peptide" evidence="2">
    <location>
        <begin position="1"/>
        <end position="28"/>
    </location>
</feature>
<evidence type="ECO:0000313" key="4">
    <source>
        <dbReference type="Proteomes" id="UP000067626"/>
    </source>
</evidence>
<dbReference type="InterPro" id="IPR036465">
    <property type="entry name" value="vWFA_dom_sf"/>
</dbReference>
<dbReference type="Proteomes" id="UP000067626">
    <property type="component" value="Chromosome"/>
</dbReference>
<gene>
    <name evidence="3" type="ORF">CMC5_079580</name>
</gene>
<accession>A0A0K1ESY2</accession>
<evidence type="ECO:0000313" key="3">
    <source>
        <dbReference type="EMBL" id="AKT43723.1"/>
    </source>
</evidence>
<dbReference type="PROSITE" id="PS51257">
    <property type="entry name" value="PROKAR_LIPOPROTEIN"/>
    <property type="match status" value="1"/>
</dbReference>
<feature type="compositionally biased region" description="Gly residues" evidence="1">
    <location>
        <begin position="42"/>
        <end position="63"/>
    </location>
</feature>
<feature type="region of interest" description="Disordered" evidence="1">
    <location>
        <begin position="35"/>
        <end position="86"/>
    </location>
</feature>
<evidence type="ECO:0008006" key="5">
    <source>
        <dbReference type="Google" id="ProtNLM"/>
    </source>
</evidence>
<dbReference type="AlphaFoldDB" id="A0A0K1ESY2"/>
<keyword evidence="4" id="KW-1185">Reference proteome</keyword>
<protein>
    <recommendedName>
        <fullName evidence="5">VWFA domain-containing protein</fullName>
    </recommendedName>
</protein>
<dbReference type="SUPFAM" id="SSF53300">
    <property type="entry name" value="vWA-like"/>
    <property type="match status" value="1"/>
</dbReference>
<keyword evidence="2" id="KW-0732">Signal</keyword>
<dbReference type="STRING" id="52.CMC5_079580"/>
<evidence type="ECO:0000256" key="2">
    <source>
        <dbReference type="SAM" id="SignalP"/>
    </source>
</evidence>
<organism evidence="3 4">
    <name type="scientific">Chondromyces crocatus</name>
    <dbReference type="NCBI Taxonomy" id="52"/>
    <lineage>
        <taxon>Bacteria</taxon>
        <taxon>Pseudomonadati</taxon>
        <taxon>Myxococcota</taxon>
        <taxon>Polyangia</taxon>
        <taxon>Polyangiales</taxon>
        <taxon>Polyangiaceae</taxon>
        <taxon>Chondromyces</taxon>
    </lineage>
</organism>
<dbReference type="EMBL" id="CP012159">
    <property type="protein sequence ID" value="AKT43723.1"/>
    <property type="molecule type" value="Genomic_DNA"/>
</dbReference>